<evidence type="ECO:0000313" key="4">
    <source>
        <dbReference type="EMBL" id="OKH46139.1"/>
    </source>
</evidence>
<dbReference type="InterPro" id="IPR011990">
    <property type="entry name" value="TPR-like_helical_dom_sf"/>
</dbReference>
<dbReference type="InterPro" id="IPR027417">
    <property type="entry name" value="P-loop_NTPase"/>
</dbReference>
<dbReference type="Proteomes" id="UP000185557">
    <property type="component" value="Unassembled WGS sequence"/>
</dbReference>
<keyword evidence="1" id="KW-0042">Antenna complex</keyword>
<dbReference type="InterPro" id="IPR016024">
    <property type="entry name" value="ARM-type_fold"/>
</dbReference>
<keyword evidence="5" id="KW-1185">Reference proteome</keyword>
<dbReference type="Gene3D" id="3.40.50.300">
    <property type="entry name" value="P-loop containing nucleotide triphosphate hydrolases"/>
    <property type="match status" value="1"/>
</dbReference>
<keyword evidence="2" id="KW-0605">Phycobilisome</keyword>
<evidence type="ECO:0000313" key="5">
    <source>
        <dbReference type="Proteomes" id="UP000185557"/>
    </source>
</evidence>
<organism evidence="4 5">
    <name type="scientific">Phormidium tenue NIES-30</name>
    <dbReference type="NCBI Taxonomy" id="549789"/>
    <lineage>
        <taxon>Bacteria</taxon>
        <taxon>Bacillati</taxon>
        <taxon>Cyanobacteriota</taxon>
        <taxon>Cyanophyceae</taxon>
        <taxon>Oscillatoriophycideae</taxon>
        <taxon>Oscillatoriales</taxon>
        <taxon>Oscillatoriaceae</taxon>
        <taxon>Phormidium</taxon>
    </lineage>
</organism>
<name>A0A1U7J278_9CYAN</name>
<accession>A0A1U7J278</accession>
<dbReference type="Gene3D" id="1.25.10.10">
    <property type="entry name" value="Leucine-rich Repeat Variant"/>
    <property type="match status" value="1"/>
</dbReference>
<proteinExistence type="predicted"/>
<evidence type="ECO:0000256" key="2">
    <source>
        <dbReference type="ARBA" id="ARBA00022738"/>
    </source>
</evidence>
<dbReference type="Gene3D" id="1.25.40.10">
    <property type="entry name" value="Tetratricopeptide repeat domain"/>
    <property type="match status" value="1"/>
</dbReference>
<gene>
    <name evidence="4" type="ORF">NIES30_17735</name>
</gene>
<dbReference type="RefSeq" id="WP_073609771.1">
    <property type="nucleotide sequence ID" value="NZ_MRCG01000014.1"/>
</dbReference>
<dbReference type="InterPro" id="IPR007111">
    <property type="entry name" value="NACHT_NTPase"/>
</dbReference>
<dbReference type="InterPro" id="IPR011989">
    <property type="entry name" value="ARM-like"/>
</dbReference>
<evidence type="ECO:0000256" key="1">
    <source>
        <dbReference type="ARBA" id="ARBA00022549"/>
    </source>
</evidence>
<dbReference type="EMBL" id="MRCG01000014">
    <property type="protein sequence ID" value="OKH46139.1"/>
    <property type="molecule type" value="Genomic_DNA"/>
</dbReference>
<dbReference type="PANTHER" id="PTHR46844">
    <property type="entry name" value="SLR5058 PROTEIN"/>
    <property type="match status" value="1"/>
</dbReference>
<dbReference type="InterPro" id="IPR024983">
    <property type="entry name" value="CHAT_dom"/>
</dbReference>
<dbReference type="PROSITE" id="PS50837">
    <property type="entry name" value="NACHT"/>
    <property type="match status" value="1"/>
</dbReference>
<sequence length="2436" mass="275757">MELLNVYLSAIDEVKFKVIVQSNVVGDAEADSKLPFFETSNQWRTTLIKALEVNDFRASVFPEKAEQEWMAQQGWLNSDRQSFHPAMLARIGQSIYDMLFPLGEVRDALQRAISHAEIKETQLHVQLKFSADVTKRSRLPDYPWELVHDGQKFLVHHQLRFSRYVAHLATVPQLQPVQQLKVLLVSSGASDESNGLPPLSKKEQKAILKGLEKAQEEKHIQVDILEAASLNQLRAYLTEHQPHVFHFDGHGFFGKRCNKDFCRTAHKDLSARQCKSCGADLPEPQGYLLFETEEDEADYVSAIELGELLQKAGFGDHLNRQGGVAVAVLSACKSGMALGGDSVFNGLAQRLISHRLPAVVAMQYSVRVNSATQFAEQFYRSLGRKNALATAVSQGQEAMGAEGNQWYRPILYLRWPDHEGGQLFSLNESNSNNSQLLLTSPEPYLEWLIRHHNRLELRGVREIQGYPTVPLEKVYVALKGDRTTSTERLNAYEALKREEQYLFSILPQIDEEFTAQEIEEELGFIRRHILVGHPLMPSLMERDRSSSDFGFKSKVITLGEAFQHERWLVILGDPGSGKTTLARWLTVKLAQAMLTKANNVIVSLGEVDPEIKESSKTVNLGLSRLPVLLRVSDYAEAYEKEPLMLIDYLGYHPWFGQFPSHTGEMLEPQSLNALIKSHLRRGESVIILDGLDEITGSTTREDIVREIETFIEDWINGKGQTKSQQLNNYWWDLLDFGTPVSTGGNQIIITSRIVGYHASPLRGNLTHVTIEPMRRVAVEHFCDTWTLAIYQQIRPNDPSEVTEGIAANESQALKSAIYDPERPRIRELASNPLLVTILGLVFHSRGSLPQHRAELYQLAMEILIEDWRKTGLNAEELIMVLSPLAAHIHQNYPTGLIEHRELKELVAKYLQGAPSFRLQNQIMHEKVENFLRIVREDVGLLAARGEFLYGFLHLTFQEYLAALYLVRSKENAGEEIIARLGDPRWREPILLALGHVSSAWGPVAYETVLRSLLDADDPLEDLLPRTSLLIVAAMDEMVTVSESIVREVAQKLLSTYANRNRLIRFESLKKQIENAFSQLYSQRNLNTIERWLCEVLRNSSQLNLDLVFAAASLIRQQKWFTPAIAQALLEALPYDNGAWNYPINQCIQDIITPQPERKEPTPPKLPTEEEWEELKTSNITKYQELRTNVSIAQAAYQEQKDRYDRLVGQWAIDLPIDHLPFRRALQQNPLLVERIKSTPTWLRLIVALYGGYYNYKAPETLREYRDIVLFLLKPDKLRQDEIARNREYYIGDFGADDPVYNAAVYLDVGMGGKLERVKISPEFKVEAIYRDSPLTNRILSAIRKGESAESLIPHLRNLWKNSKHLEQQADAFIALAALGENFISVLGDASAVSGNQKVLKLIFDELSRLKEFLKDPITRALQVEVELPEPLTHPEKIKTKDGQDYLTITKRGQVILSIESLAQTLQDLHWKDLLSVLANLTLVYSNKPLEYITWDEHLSSLPRAYVNAEYWICRFLGEGGGGDDFIYKCALALDKMAASPADLIIHSLALLYQTQNLTWSEYITSWFVERLPPRFTPRSDIPLEVIDAIENINTEKLRPDLREALRSVFLDAMVPLVKTNFDLLPETLTLNLLNTVSGESVIHSLAPQIRNSYDKAARILEMINQVEDPYFRSRALLRLARYLPFRFNHLFNQSLEVARTIDDPHLRCRVFEYLLPSIPVSSYEQILQETLLSARIIADPDDKARALARLSRFCLEGQEKSLLQDALLAASNITNEYQKAETLQGLYQSLISYPDLLAQFRVIAGQISDFWSRAKALGLRSPQLLQLHSKLQETLGGSVDLWSPLVLGTIVNDLLTYFNEATNLLDGQWLALANSPEQGKIRSVYEAGIECGLTLTYTAVRALDQLLNSGNEEIVRQFLPLLQDPTQDALPTIETWLNHWDENIANHAALFLSENERRLTPQTIDGLIALLNSREDRSRTRASLVLTGEITTVKREMRFFRTSELDFYVLDALGQAKSDYKNESPFVHGIIYSAQYDLIHDNPNYIEKWAKTLQSNEGNVSAASENLMGIAELTSETWPTFRQAFENGNKQAQKSMTFALCWLALENNTQSYTEDPGSWLKTLNLDGLEDVCALPRVPCPIIQAAISALHQKHNNPEIDLMEAAEKELNAHKIVAAKALAVEADMVRDMLGEIAASVTYWVGTGSIFKDASEKYEVLIEDEPEIFSFLVSWLTKTLSTNVCNDGYFWKHTLLLADVAVYAERSPATFANLAGDFNLEPLLAEAVKKHNSTPGRVAAIQLISHLNRISADTLDALQQALLDHQYVREAAMETLTRLQRIEGEVVDSLIKRLYDQSATVAYTSARVLSLLGRSDKTKPQQRHRILTALADAVRSSQSQRGIYTVSGTGADQDSYLRLFYQGRLDQVFFQAVLEVSGSL</sequence>
<dbReference type="Pfam" id="PF12770">
    <property type="entry name" value="CHAT"/>
    <property type="match status" value="1"/>
</dbReference>
<comment type="caution">
    <text evidence="4">The sequence shown here is derived from an EMBL/GenBank/DDBJ whole genome shotgun (WGS) entry which is preliminary data.</text>
</comment>
<dbReference type="OrthoDB" id="446990at2"/>
<dbReference type="STRING" id="549789.NIES30_17735"/>
<dbReference type="PANTHER" id="PTHR46844:SF1">
    <property type="entry name" value="SLR5058 PROTEIN"/>
    <property type="match status" value="1"/>
</dbReference>
<feature type="domain" description="NACHT" evidence="3">
    <location>
        <begin position="566"/>
        <end position="694"/>
    </location>
</feature>
<evidence type="ECO:0000259" key="3">
    <source>
        <dbReference type="PROSITE" id="PS50837"/>
    </source>
</evidence>
<dbReference type="SUPFAM" id="SSF48371">
    <property type="entry name" value="ARM repeat"/>
    <property type="match status" value="1"/>
</dbReference>
<protein>
    <recommendedName>
        <fullName evidence="3">NACHT domain-containing protein</fullName>
    </recommendedName>
</protein>
<dbReference type="SUPFAM" id="SSF52540">
    <property type="entry name" value="P-loop containing nucleoside triphosphate hydrolases"/>
    <property type="match status" value="1"/>
</dbReference>
<reference evidence="4 5" key="1">
    <citation type="submission" date="2016-11" db="EMBL/GenBank/DDBJ databases">
        <title>Draft Genome Sequences of Nine Cyanobacterial Strains from Diverse Habitats.</title>
        <authorList>
            <person name="Zhu T."/>
            <person name="Hou S."/>
            <person name="Lu X."/>
            <person name="Hess W.R."/>
        </authorList>
    </citation>
    <scope>NUCLEOTIDE SEQUENCE [LARGE SCALE GENOMIC DNA]</scope>
    <source>
        <strain evidence="4 5">NIES-30</strain>
    </source>
</reference>
<dbReference type="GO" id="GO:0030089">
    <property type="term" value="C:phycobilisome"/>
    <property type="evidence" value="ECO:0007669"/>
    <property type="project" value="UniProtKB-KW"/>
</dbReference>